<comment type="subcellular location">
    <subcellularLocation>
        <location evidence="8">Golgi apparatus</location>
        <location evidence="8">trans-Golgi network membrane</location>
        <topology evidence="8">Single-pass type IV membrane protein</topology>
    </subcellularLocation>
</comment>
<dbReference type="Pfam" id="PF09177">
    <property type="entry name" value="STX6_10_61_N"/>
    <property type="match status" value="1"/>
</dbReference>
<dbReference type="FunFam" id="1.20.58.90:FF:000004">
    <property type="entry name" value="Syntaxin 10"/>
    <property type="match status" value="1"/>
</dbReference>
<dbReference type="CDD" id="cd21442">
    <property type="entry name" value="SNARE_NTD_STX6-like"/>
    <property type="match status" value="1"/>
</dbReference>
<keyword evidence="4" id="KW-0653">Protein transport</keyword>
<keyword evidence="5" id="KW-1133">Transmembrane helix</keyword>
<dbReference type="InterPro" id="IPR015260">
    <property type="entry name" value="Syntaxin-6/10/61_N"/>
</dbReference>
<evidence type="ECO:0000313" key="12">
    <source>
        <dbReference type="Proteomes" id="UP000473826"/>
    </source>
</evidence>
<protein>
    <recommendedName>
        <fullName evidence="10">Syntaxin 6/10/61 N-terminal domain-containing protein</fullName>
    </recommendedName>
</protein>
<proteinExistence type="inferred from homology"/>
<dbReference type="GO" id="GO:0016020">
    <property type="term" value="C:membrane"/>
    <property type="evidence" value="ECO:0007669"/>
    <property type="project" value="InterPro"/>
</dbReference>
<keyword evidence="7" id="KW-0472">Membrane</keyword>
<dbReference type="InterPro" id="IPR010989">
    <property type="entry name" value="SNARE"/>
</dbReference>
<evidence type="ECO:0000259" key="10">
    <source>
        <dbReference type="Pfam" id="PF09177"/>
    </source>
</evidence>
<keyword evidence="6" id="KW-0333">Golgi apparatus</keyword>
<name>A0A7D8V0R5_VANHU</name>
<feature type="coiled-coil region" evidence="9">
    <location>
        <begin position="44"/>
        <end position="71"/>
    </location>
</feature>
<dbReference type="GO" id="GO:0005794">
    <property type="term" value="C:Golgi apparatus"/>
    <property type="evidence" value="ECO:0007669"/>
    <property type="project" value="UniProtKB-SubCell"/>
</dbReference>
<dbReference type="EMBL" id="QKWK01000007">
    <property type="protein sequence ID" value="TXT08749.1"/>
    <property type="molecule type" value="Genomic_DNA"/>
</dbReference>
<reference evidence="11 12" key="1">
    <citation type="journal article" date="2019" name="PLoS Genet.">
        <title>Convergent evolution of linked mating-type loci in basidiomycete fungi.</title>
        <authorList>
            <person name="Sun S."/>
            <person name="Coelho M.A."/>
            <person name="Heitman J."/>
            <person name="Nowrousian M."/>
        </authorList>
    </citation>
    <scope>NUCLEOTIDE SEQUENCE [LARGE SCALE GENOMIC DNA]</scope>
    <source>
        <strain evidence="11 12">CBS 4282</strain>
    </source>
</reference>
<keyword evidence="12" id="KW-1185">Reference proteome</keyword>
<dbReference type="SUPFAM" id="SSF47661">
    <property type="entry name" value="t-snare proteins"/>
    <property type="match status" value="1"/>
</dbReference>
<accession>A0A7D8V0R5</accession>
<evidence type="ECO:0000256" key="2">
    <source>
        <dbReference type="ARBA" id="ARBA00022448"/>
    </source>
</evidence>
<sequence>MSTDPYVDAKGEVEASIRNVNTLLNSYARIRSTSTDSASLTETIEELQTTLGLLETDLDDLEESVRAVEENGDRWGISDFEVRQRRGFVNRVTAEVQVSLLLNTLRPANHHYQTLQKKVHQISGTTSGASYRDYVEPASDGQFEEAEQWEREEQQVCTAFE</sequence>
<evidence type="ECO:0000256" key="1">
    <source>
        <dbReference type="ARBA" id="ARBA00009063"/>
    </source>
</evidence>
<evidence type="ECO:0000256" key="6">
    <source>
        <dbReference type="ARBA" id="ARBA00023034"/>
    </source>
</evidence>
<organism evidence="11 12">
    <name type="scientific">Vanrija humicola</name>
    <name type="common">Yeast</name>
    <name type="synonym">Cryptococcus humicola</name>
    <dbReference type="NCBI Taxonomy" id="5417"/>
    <lineage>
        <taxon>Eukaryota</taxon>
        <taxon>Fungi</taxon>
        <taxon>Dikarya</taxon>
        <taxon>Basidiomycota</taxon>
        <taxon>Agaricomycotina</taxon>
        <taxon>Tremellomycetes</taxon>
        <taxon>Trichosporonales</taxon>
        <taxon>Trichosporonaceae</taxon>
        <taxon>Vanrija</taxon>
    </lineage>
</organism>
<comment type="similarity">
    <text evidence="1">Belongs to the syntaxin family.</text>
</comment>
<dbReference type="Proteomes" id="UP000473826">
    <property type="component" value="Unassembled WGS sequence"/>
</dbReference>
<dbReference type="Gene3D" id="1.20.58.90">
    <property type="match status" value="1"/>
</dbReference>
<evidence type="ECO:0000256" key="5">
    <source>
        <dbReference type="ARBA" id="ARBA00022989"/>
    </source>
</evidence>
<evidence type="ECO:0000256" key="7">
    <source>
        <dbReference type="ARBA" id="ARBA00023136"/>
    </source>
</evidence>
<comment type="caution">
    <text evidence="11">The sequence shown here is derived from an EMBL/GenBank/DDBJ whole genome shotgun (WGS) entry which is preliminary data.</text>
</comment>
<dbReference type="GO" id="GO:0048193">
    <property type="term" value="P:Golgi vesicle transport"/>
    <property type="evidence" value="ECO:0007669"/>
    <property type="project" value="InterPro"/>
</dbReference>
<evidence type="ECO:0000256" key="3">
    <source>
        <dbReference type="ARBA" id="ARBA00022692"/>
    </source>
</evidence>
<dbReference type="GO" id="GO:0015031">
    <property type="term" value="P:protein transport"/>
    <property type="evidence" value="ECO:0007669"/>
    <property type="project" value="UniProtKB-KW"/>
</dbReference>
<evidence type="ECO:0000256" key="9">
    <source>
        <dbReference type="SAM" id="Coils"/>
    </source>
</evidence>
<dbReference type="AlphaFoldDB" id="A0A7D8V0R5"/>
<feature type="domain" description="Syntaxin 6/10/61 N-terminal" evidence="10">
    <location>
        <begin position="4"/>
        <end position="97"/>
    </location>
</feature>
<evidence type="ECO:0000256" key="8">
    <source>
        <dbReference type="ARBA" id="ARBA00037801"/>
    </source>
</evidence>
<keyword evidence="9" id="KW-0175">Coiled coil</keyword>
<keyword evidence="2" id="KW-0813">Transport</keyword>
<gene>
    <name evidence="11" type="ORF">VHUM_02877</name>
</gene>
<evidence type="ECO:0000313" key="11">
    <source>
        <dbReference type="EMBL" id="TXT08749.1"/>
    </source>
</evidence>
<keyword evidence="3" id="KW-0812">Transmembrane</keyword>
<evidence type="ECO:0000256" key="4">
    <source>
        <dbReference type="ARBA" id="ARBA00022927"/>
    </source>
</evidence>
<dbReference type="OrthoDB" id="546861at2759"/>